<dbReference type="HOGENOM" id="CLU_339805_0_0_1"/>
<evidence type="ECO:0000256" key="1">
    <source>
        <dbReference type="SAM" id="MobiDB-lite"/>
    </source>
</evidence>
<dbReference type="RefSeq" id="XP_016263213.1">
    <property type="nucleotide sequence ID" value="XM_016407609.1"/>
</dbReference>
<name>A0A0D2BZY9_9EURO</name>
<dbReference type="SUPFAM" id="SSF48452">
    <property type="entry name" value="TPR-like"/>
    <property type="match status" value="1"/>
</dbReference>
<dbReference type="Gene3D" id="3.40.50.300">
    <property type="entry name" value="P-loop containing nucleotide triphosphate hydrolases"/>
    <property type="match status" value="1"/>
</dbReference>
<protein>
    <recommendedName>
        <fullName evidence="4">NB-ARC domain-containing protein</fullName>
    </recommendedName>
</protein>
<dbReference type="Gene3D" id="1.25.40.10">
    <property type="entry name" value="Tetratricopeptide repeat domain"/>
    <property type="match status" value="1"/>
</dbReference>
<dbReference type="PANTHER" id="PTHR46082">
    <property type="entry name" value="ATP/GTP-BINDING PROTEIN-RELATED"/>
    <property type="match status" value="1"/>
</dbReference>
<dbReference type="Pfam" id="PF13374">
    <property type="entry name" value="TPR_10"/>
    <property type="match status" value="2"/>
</dbReference>
<dbReference type="PANTHER" id="PTHR46082:SF6">
    <property type="entry name" value="AAA+ ATPASE DOMAIN-CONTAINING PROTEIN-RELATED"/>
    <property type="match status" value="1"/>
</dbReference>
<evidence type="ECO:0008006" key="4">
    <source>
        <dbReference type="Google" id="ProtNLM"/>
    </source>
</evidence>
<feature type="region of interest" description="Disordered" evidence="1">
    <location>
        <begin position="1"/>
        <end position="29"/>
    </location>
</feature>
<gene>
    <name evidence="2" type="ORF">PV06_06486</name>
</gene>
<dbReference type="EMBL" id="KN847336">
    <property type="protein sequence ID" value="KIW42997.1"/>
    <property type="molecule type" value="Genomic_DNA"/>
</dbReference>
<dbReference type="InterPro" id="IPR011990">
    <property type="entry name" value="TPR-like_helical_dom_sf"/>
</dbReference>
<dbReference type="VEuPathDB" id="FungiDB:PV06_06486"/>
<dbReference type="AlphaFoldDB" id="A0A0D2BZY9"/>
<dbReference type="GeneID" id="27358560"/>
<dbReference type="SUPFAM" id="SSF52540">
    <property type="entry name" value="P-loop containing nucleoside triphosphate hydrolases"/>
    <property type="match status" value="1"/>
</dbReference>
<evidence type="ECO:0000313" key="3">
    <source>
        <dbReference type="Proteomes" id="UP000053342"/>
    </source>
</evidence>
<accession>A0A0D2BZY9</accession>
<dbReference type="Proteomes" id="UP000053342">
    <property type="component" value="Unassembled WGS sequence"/>
</dbReference>
<dbReference type="InterPro" id="IPR027417">
    <property type="entry name" value="P-loop_NTPase"/>
</dbReference>
<dbReference type="InterPro" id="IPR053137">
    <property type="entry name" value="NLR-like"/>
</dbReference>
<organism evidence="2 3">
    <name type="scientific">Exophiala oligosperma</name>
    <dbReference type="NCBI Taxonomy" id="215243"/>
    <lineage>
        <taxon>Eukaryota</taxon>
        <taxon>Fungi</taxon>
        <taxon>Dikarya</taxon>
        <taxon>Ascomycota</taxon>
        <taxon>Pezizomycotina</taxon>
        <taxon>Eurotiomycetes</taxon>
        <taxon>Chaetothyriomycetidae</taxon>
        <taxon>Chaetothyriales</taxon>
        <taxon>Herpotrichiellaceae</taxon>
        <taxon>Exophiala</taxon>
    </lineage>
</organism>
<dbReference type="OrthoDB" id="5342314at2759"/>
<sequence length="836" mass="95315">MVNPVSSGGHKRVELPRSPIAHTSNNSTSSCLMDDQQILPVDEWVPYAHVTTYESDLGDVDFCISADQELTAIIFLSLALMLYISQQLDNEYLPLATLVDELVELELTRLRSHRLEKSDMDHLIRGNEFFLTILRRVKDGDALIYRVVPMTVDDGEALCENPTATVPGKIMRVEVCEDQTAKPSFTLWYLFRQDNLTWLADEHLTNFGDLNEKVYFQVRQEGAQHGYILNIPAEIKISQWDVKWEAKWEKIWGRRTKSEIPVDADHSAMCKFETDQDVTFERVYKRIKRMKNQPRAHCERATHFEVPHLLSPVFTGRDNDLQHLTTSLATGLSSLRQHQRLYVIFGLGGSGKTQICLKYVQDQRERWLTYSDHTSIRFLTRYVKSDIGASSGSTPVRRRVSEVFHATALLFQVEENVDSVKRRLVHASDAWLLVFDDADDPRLQLTSYLPAGNRGDVIIITSRNPQCQHYSTVGSRQVGGLSLDDSLMLLGKVIYGTRTPSPDLGEESKVIVDVLGRLALAIVQAGAYIRETSCSFHDYLDIYERRQGNLLRYVPQHLGTDYQHSVYPTWQVSVDAIESYQDAIPIQMFYNEWQPQPIQAVNYLPWDDTISDLFDYRQAVQASISLLASFSLSTRNTDTSVSLHPLVHAWCRGRTCADEEGPLNYRRALTLLSTSLLRLRDLPADWSQEEKVEQWTSLAFILAENGWTTDALPLTEEVVALQKSKLGADHPDTLRSMHNLANQYSDAGRRDEALSLTEEVVALQKSKLGADHPDKLESAKLLAHLVQEPEEPTLVDDTQKIPNRPRFKLPRWIRSSQRSEFQVNTDIESLCLGRQR</sequence>
<keyword evidence="3" id="KW-1185">Reference proteome</keyword>
<proteinExistence type="predicted"/>
<evidence type="ECO:0000313" key="2">
    <source>
        <dbReference type="EMBL" id="KIW42997.1"/>
    </source>
</evidence>
<dbReference type="STRING" id="215243.A0A0D2BZY9"/>
<reference evidence="2 3" key="1">
    <citation type="submission" date="2015-01" db="EMBL/GenBank/DDBJ databases">
        <title>The Genome Sequence of Exophiala oligosperma CBS72588.</title>
        <authorList>
            <consortium name="The Broad Institute Genomics Platform"/>
            <person name="Cuomo C."/>
            <person name="de Hoog S."/>
            <person name="Gorbushina A."/>
            <person name="Stielow B."/>
            <person name="Teixiera M."/>
            <person name="Abouelleil A."/>
            <person name="Chapman S.B."/>
            <person name="Priest M."/>
            <person name="Young S.K."/>
            <person name="Wortman J."/>
            <person name="Nusbaum C."/>
            <person name="Birren B."/>
        </authorList>
    </citation>
    <scope>NUCLEOTIDE SEQUENCE [LARGE SCALE GENOMIC DNA]</scope>
    <source>
        <strain evidence="2 3">CBS 72588</strain>
    </source>
</reference>